<organism evidence="2">
    <name type="scientific">Oryza barthii</name>
    <dbReference type="NCBI Taxonomy" id="65489"/>
    <lineage>
        <taxon>Eukaryota</taxon>
        <taxon>Viridiplantae</taxon>
        <taxon>Streptophyta</taxon>
        <taxon>Embryophyta</taxon>
        <taxon>Tracheophyta</taxon>
        <taxon>Spermatophyta</taxon>
        <taxon>Magnoliopsida</taxon>
        <taxon>Liliopsida</taxon>
        <taxon>Poales</taxon>
        <taxon>Poaceae</taxon>
        <taxon>BOP clade</taxon>
        <taxon>Oryzoideae</taxon>
        <taxon>Oryzeae</taxon>
        <taxon>Oryzinae</taxon>
        <taxon>Oryza</taxon>
    </lineage>
</organism>
<sequence length="74" mass="8466">MEVGRRGKEKRRTRICAFGHRRTTTKAAASAPCVARRWPPPPIGGRRRRRLPPLPHAPLAVEAWMSWPPRQSAY</sequence>
<name>A0A0D3G9H8_9ORYZ</name>
<evidence type="ECO:0000313" key="3">
    <source>
        <dbReference type="Proteomes" id="UP000026960"/>
    </source>
</evidence>
<reference evidence="2" key="1">
    <citation type="journal article" date="2009" name="Rice">
        <title>De Novo Next Generation Sequencing of Plant Genomes.</title>
        <authorList>
            <person name="Rounsley S."/>
            <person name="Marri P.R."/>
            <person name="Yu Y."/>
            <person name="He R."/>
            <person name="Sisneros N."/>
            <person name="Goicoechea J.L."/>
            <person name="Lee S.J."/>
            <person name="Angelova A."/>
            <person name="Kudrna D."/>
            <person name="Luo M."/>
            <person name="Affourtit J."/>
            <person name="Desany B."/>
            <person name="Knight J."/>
            <person name="Niazi F."/>
            <person name="Egholm M."/>
            <person name="Wing R.A."/>
        </authorList>
    </citation>
    <scope>NUCLEOTIDE SEQUENCE [LARGE SCALE GENOMIC DNA]</scope>
    <source>
        <strain evidence="2">cv. IRGC 105608</strain>
    </source>
</reference>
<dbReference type="PaxDb" id="65489-OBART05G21940.1"/>
<accession>A0A0D3G9H8</accession>
<dbReference type="Proteomes" id="UP000026960">
    <property type="component" value="Chromosome 5"/>
</dbReference>
<protein>
    <submittedName>
        <fullName evidence="2">Uncharacterized protein</fullName>
    </submittedName>
</protein>
<dbReference type="HOGENOM" id="CLU_2691636_0_0_1"/>
<evidence type="ECO:0000313" key="2">
    <source>
        <dbReference type="EnsemblPlants" id="OBART05G21940.1"/>
    </source>
</evidence>
<dbReference type="EnsemblPlants" id="OBART05G21940.1">
    <property type="protein sequence ID" value="OBART05G21940.1"/>
    <property type="gene ID" value="OBART05G21940"/>
</dbReference>
<keyword evidence="3" id="KW-1185">Reference proteome</keyword>
<proteinExistence type="predicted"/>
<reference evidence="2" key="2">
    <citation type="submission" date="2015-03" db="UniProtKB">
        <authorList>
            <consortium name="EnsemblPlants"/>
        </authorList>
    </citation>
    <scope>IDENTIFICATION</scope>
</reference>
<dbReference type="AlphaFoldDB" id="A0A0D3G9H8"/>
<dbReference type="Gramene" id="OBART05G21940.1">
    <property type="protein sequence ID" value="OBART05G21940.1"/>
    <property type="gene ID" value="OBART05G21940"/>
</dbReference>
<evidence type="ECO:0000256" key="1">
    <source>
        <dbReference type="SAM" id="MobiDB-lite"/>
    </source>
</evidence>
<feature type="region of interest" description="Disordered" evidence="1">
    <location>
        <begin position="27"/>
        <end position="52"/>
    </location>
</feature>